<evidence type="ECO:0000313" key="1">
    <source>
        <dbReference type="EMBL" id="RYC07254.1"/>
    </source>
</evidence>
<reference evidence="1 2" key="1">
    <citation type="submission" date="2019-01" db="EMBL/GenBank/DDBJ databases">
        <title>Novel species of Nocardioides.</title>
        <authorList>
            <person name="Liu Q."/>
            <person name="X Y.-H."/>
        </authorList>
    </citation>
    <scope>NUCLEOTIDE SEQUENCE [LARGE SCALE GENOMIC DNA]</scope>
    <source>
        <strain evidence="1 2">HLT2-9</strain>
    </source>
</reference>
<sequence>MENYTKTMTAWTPSFGMSTLGRPCAHNRAFGAGVMAVQGDAAAIVRIKGDFPGSPAWSPST</sequence>
<dbReference type="Proteomes" id="UP000291101">
    <property type="component" value="Unassembled WGS sequence"/>
</dbReference>
<dbReference type="AlphaFoldDB" id="A0A4Q2SSA4"/>
<proteinExistence type="predicted"/>
<protein>
    <submittedName>
        <fullName evidence="1">Uncharacterized protein</fullName>
    </submittedName>
</protein>
<name>A0A4Q2SSA4_9ACTN</name>
<comment type="caution">
    <text evidence="1">The sequence shown here is derived from an EMBL/GenBank/DDBJ whole genome shotgun (WGS) entry which is preliminary data.</text>
</comment>
<organism evidence="1 2">
    <name type="scientific">Nocardioides zhouii</name>
    <dbReference type="NCBI Taxonomy" id="1168729"/>
    <lineage>
        <taxon>Bacteria</taxon>
        <taxon>Bacillati</taxon>
        <taxon>Actinomycetota</taxon>
        <taxon>Actinomycetes</taxon>
        <taxon>Propionibacteriales</taxon>
        <taxon>Nocardioidaceae</taxon>
        <taxon>Nocardioides</taxon>
    </lineage>
</organism>
<accession>A0A4Q2SSA4</accession>
<evidence type="ECO:0000313" key="2">
    <source>
        <dbReference type="Proteomes" id="UP000291101"/>
    </source>
</evidence>
<dbReference type="OrthoDB" id="3787863at2"/>
<keyword evidence="2" id="KW-1185">Reference proteome</keyword>
<dbReference type="EMBL" id="SDWV01000016">
    <property type="protein sequence ID" value="RYC07254.1"/>
    <property type="molecule type" value="Genomic_DNA"/>
</dbReference>
<dbReference type="RefSeq" id="WP_129427757.1">
    <property type="nucleotide sequence ID" value="NZ_SDWV01000016.1"/>
</dbReference>
<gene>
    <name evidence="1" type="ORF">EUA94_15335</name>
</gene>